<keyword evidence="1" id="KW-1133">Transmembrane helix</keyword>
<dbReference type="EMBL" id="GBXM01008175">
    <property type="protein sequence ID" value="JAI00403.1"/>
    <property type="molecule type" value="Transcribed_RNA"/>
</dbReference>
<feature type="transmembrane region" description="Helical" evidence="1">
    <location>
        <begin position="21"/>
        <end position="46"/>
    </location>
</feature>
<sequence>MRINNQGWKRKKCPKTQHSFNFINVINGYQLLYMMRTSPFIFMFTYTEPVVCILLDNSHSNRHIQQVLICTVVYLHCIHVFNVQIHTVVIICIDLSYIVKRKKCTANLSDDLLLHKTSMV</sequence>
<accession>A0A0E9XCD6</accession>
<evidence type="ECO:0000256" key="1">
    <source>
        <dbReference type="SAM" id="Phobius"/>
    </source>
</evidence>
<protein>
    <submittedName>
        <fullName evidence="2">Uncharacterized protein</fullName>
    </submittedName>
</protein>
<proteinExistence type="predicted"/>
<keyword evidence="1" id="KW-0812">Transmembrane</keyword>
<dbReference type="AlphaFoldDB" id="A0A0E9XCD6"/>
<organism evidence="2">
    <name type="scientific">Anguilla anguilla</name>
    <name type="common">European freshwater eel</name>
    <name type="synonym">Muraena anguilla</name>
    <dbReference type="NCBI Taxonomy" id="7936"/>
    <lineage>
        <taxon>Eukaryota</taxon>
        <taxon>Metazoa</taxon>
        <taxon>Chordata</taxon>
        <taxon>Craniata</taxon>
        <taxon>Vertebrata</taxon>
        <taxon>Euteleostomi</taxon>
        <taxon>Actinopterygii</taxon>
        <taxon>Neopterygii</taxon>
        <taxon>Teleostei</taxon>
        <taxon>Anguilliformes</taxon>
        <taxon>Anguillidae</taxon>
        <taxon>Anguilla</taxon>
    </lineage>
</organism>
<name>A0A0E9XCD6_ANGAN</name>
<evidence type="ECO:0000313" key="2">
    <source>
        <dbReference type="EMBL" id="JAI00403.1"/>
    </source>
</evidence>
<reference evidence="2" key="2">
    <citation type="journal article" date="2015" name="Fish Shellfish Immunol.">
        <title>Early steps in the European eel (Anguilla anguilla)-Vibrio vulnificus interaction in the gills: Role of the RtxA13 toxin.</title>
        <authorList>
            <person name="Callol A."/>
            <person name="Pajuelo D."/>
            <person name="Ebbesson L."/>
            <person name="Teles M."/>
            <person name="MacKenzie S."/>
            <person name="Amaro C."/>
        </authorList>
    </citation>
    <scope>NUCLEOTIDE SEQUENCE</scope>
</reference>
<feature type="transmembrane region" description="Helical" evidence="1">
    <location>
        <begin position="66"/>
        <end position="93"/>
    </location>
</feature>
<keyword evidence="1" id="KW-0472">Membrane</keyword>
<reference evidence="2" key="1">
    <citation type="submission" date="2014-11" db="EMBL/GenBank/DDBJ databases">
        <authorList>
            <person name="Amaro Gonzalez C."/>
        </authorList>
    </citation>
    <scope>NUCLEOTIDE SEQUENCE</scope>
</reference>